<evidence type="ECO:0000313" key="3">
    <source>
        <dbReference type="EMBL" id="NMH77086.1"/>
    </source>
</evidence>
<name>A0ABX1R9M7_9PSEU</name>
<reference evidence="3 4" key="1">
    <citation type="submission" date="2020-04" db="EMBL/GenBank/DDBJ databases">
        <authorList>
            <person name="Klaysubun C."/>
            <person name="Duangmal K."/>
            <person name="Lipun K."/>
        </authorList>
    </citation>
    <scope>NUCLEOTIDE SEQUENCE [LARGE SCALE GENOMIC DNA]</scope>
    <source>
        <strain evidence="3 4">JCM 11839</strain>
    </source>
</reference>
<evidence type="ECO:0000256" key="2">
    <source>
        <dbReference type="SAM" id="MobiDB-lite"/>
    </source>
</evidence>
<organism evidence="3 4">
    <name type="scientific">Pseudonocardia xinjiangensis</name>
    <dbReference type="NCBI Taxonomy" id="75289"/>
    <lineage>
        <taxon>Bacteria</taxon>
        <taxon>Bacillati</taxon>
        <taxon>Actinomycetota</taxon>
        <taxon>Actinomycetes</taxon>
        <taxon>Pseudonocardiales</taxon>
        <taxon>Pseudonocardiaceae</taxon>
        <taxon>Pseudonocardia</taxon>
    </lineage>
</organism>
<dbReference type="EMBL" id="JAAXKY010000018">
    <property type="protein sequence ID" value="NMH77086.1"/>
    <property type="molecule type" value="Genomic_DNA"/>
</dbReference>
<dbReference type="Gene3D" id="3.90.1560.10">
    <property type="entry name" value="ComB-like"/>
    <property type="match status" value="1"/>
</dbReference>
<dbReference type="InterPro" id="IPR005238">
    <property type="entry name" value="ComB-like"/>
</dbReference>
<protein>
    <recommendedName>
        <fullName evidence="1">Probable 2-phosphosulfolactate phosphatase</fullName>
    </recommendedName>
</protein>
<gene>
    <name evidence="3" type="ORF">HF577_08245</name>
</gene>
<dbReference type="RefSeq" id="WP_169395161.1">
    <property type="nucleotide sequence ID" value="NZ_BAAAJH010000004.1"/>
</dbReference>
<dbReference type="SUPFAM" id="SSF142823">
    <property type="entry name" value="ComB-like"/>
    <property type="match status" value="1"/>
</dbReference>
<keyword evidence="4" id="KW-1185">Reference proteome</keyword>
<dbReference type="Pfam" id="PF04029">
    <property type="entry name" value="2-ph_phosp"/>
    <property type="match status" value="1"/>
</dbReference>
<dbReference type="Proteomes" id="UP001296706">
    <property type="component" value="Unassembled WGS sequence"/>
</dbReference>
<evidence type="ECO:0000313" key="4">
    <source>
        <dbReference type="Proteomes" id="UP001296706"/>
    </source>
</evidence>
<evidence type="ECO:0000256" key="1">
    <source>
        <dbReference type="ARBA" id="ARBA00021948"/>
    </source>
</evidence>
<sequence length="249" mass="24237">MPVDARPEHRQREYGVRLEWGLEGAELLAAECAVVVVVDVLSFCTSVDVAVGRGAAVLPQRYAGPGAAEAQARSLGVQPAGPRSGTGPSLRPSSLVGLPAGTQLGLPSPNGATLCATVAGSGAVLIAGCLRNASATAAAALAVGGPIGLVPAGERWPGGTLRVAVEDALGAGAIAAALPGAECSPEAELAAAQFATAHARGLATVLAATGSGRELVADGYGADVTLAAALDTSAVAPRLVDGLLRAGTA</sequence>
<comment type="caution">
    <text evidence="3">The sequence shown here is derived from an EMBL/GenBank/DDBJ whole genome shotgun (WGS) entry which is preliminary data.</text>
</comment>
<accession>A0ABX1R9M7</accession>
<feature type="region of interest" description="Disordered" evidence="2">
    <location>
        <begin position="73"/>
        <end position="93"/>
    </location>
</feature>
<dbReference type="InterPro" id="IPR036702">
    <property type="entry name" value="ComB-like_sf"/>
</dbReference>
<proteinExistence type="predicted"/>